<evidence type="ECO:0000313" key="8">
    <source>
        <dbReference type="EMBL" id="TXN28258.1"/>
    </source>
</evidence>
<keyword evidence="5 6" id="KW-0472">Membrane</keyword>
<sequence length="174" mass="19703">MSRLQSLISYLYERIIRYALKFGVVGLAGFFIDVGIFNALRLGAFGADHFFQQPLGAKIVSVTIATIVTWFGNRYWTFREHRRENFVLELIEFGAIAVVGMGISLLCLYISHYVLGFNTLLADNISSNVIGLFVATAFRFLMYRYWVYGPHRSDGLAARNRRDAEGADRTTTPV</sequence>
<dbReference type="InterPro" id="IPR007267">
    <property type="entry name" value="GtrA_DPMS_TM"/>
</dbReference>
<evidence type="ECO:0000256" key="6">
    <source>
        <dbReference type="SAM" id="Phobius"/>
    </source>
</evidence>
<evidence type="ECO:0000256" key="3">
    <source>
        <dbReference type="ARBA" id="ARBA00022692"/>
    </source>
</evidence>
<comment type="similarity">
    <text evidence="2">Belongs to the GtrA family.</text>
</comment>
<feature type="transmembrane region" description="Helical" evidence="6">
    <location>
        <begin position="125"/>
        <end position="142"/>
    </location>
</feature>
<organism evidence="8 9">
    <name type="scientific">Lacisediminihabitans profunda</name>
    <dbReference type="NCBI Taxonomy" id="2594790"/>
    <lineage>
        <taxon>Bacteria</taxon>
        <taxon>Bacillati</taxon>
        <taxon>Actinomycetota</taxon>
        <taxon>Actinomycetes</taxon>
        <taxon>Micrococcales</taxon>
        <taxon>Microbacteriaceae</taxon>
        <taxon>Lacisediminihabitans</taxon>
    </lineage>
</organism>
<gene>
    <name evidence="8" type="ORF">FVP33_17440</name>
</gene>
<evidence type="ECO:0000256" key="4">
    <source>
        <dbReference type="ARBA" id="ARBA00022989"/>
    </source>
</evidence>
<dbReference type="RefSeq" id="WP_147784972.1">
    <property type="nucleotide sequence ID" value="NZ_VRMG01000015.1"/>
</dbReference>
<keyword evidence="9" id="KW-1185">Reference proteome</keyword>
<protein>
    <submittedName>
        <fullName evidence="8">GtrA family protein</fullName>
    </submittedName>
</protein>
<evidence type="ECO:0000256" key="5">
    <source>
        <dbReference type="ARBA" id="ARBA00023136"/>
    </source>
</evidence>
<evidence type="ECO:0000256" key="1">
    <source>
        <dbReference type="ARBA" id="ARBA00004141"/>
    </source>
</evidence>
<feature type="transmembrane region" description="Helical" evidence="6">
    <location>
        <begin position="55"/>
        <end position="72"/>
    </location>
</feature>
<keyword evidence="3 6" id="KW-0812">Transmembrane</keyword>
<feature type="transmembrane region" description="Helical" evidence="6">
    <location>
        <begin position="20"/>
        <end position="40"/>
    </location>
</feature>
<keyword evidence="4 6" id="KW-1133">Transmembrane helix</keyword>
<feature type="domain" description="GtrA/DPMS transmembrane" evidence="7">
    <location>
        <begin position="21"/>
        <end position="147"/>
    </location>
</feature>
<accession>A0A5C8UJB0</accession>
<dbReference type="PANTHER" id="PTHR38459">
    <property type="entry name" value="PROPHAGE BACTOPRENOL-LINKED GLUCOSE TRANSLOCASE HOMOLOG"/>
    <property type="match status" value="1"/>
</dbReference>
<dbReference type="PANTHER" id="PTHR38459:SF1">
    <property type="entry name" value="PROPHAGE BACTOPRENOL-LINKED GLUCOSE TRANSLOCASE HOMOLOG"/>
    <property type="match status" value="1"/>
</dbReference>
<evidence type="ECO:0000313" key="9">
    <source>
        <dbReference type="Proteomes" id="UP000321379"/>
    </source>
</evidence>
<name>A0A5C8UJB0_9MICO</name>
<dbReference type="EMBL" id="VRMG01000015">
    <property type="protein sequence ID" value="TXN28258.1"/>
    <property type="molecule type" value="Genomic_DNA"/>
</dbReference>
<dbReference type="InterPro" id="IPR051401">
    <property type="entry name" value="GtrA_CellWall_Glycosyl"/>
</dbReference>
<comment type="caution">
    <text evidence="8">The sequence shown here is derived from an EMBL/GenBank/DDBJ whole genome shotgun (WGS) entry which is preliminary data.</text>
</comment>
<dbReference type="GO" id="GO:0005886">
    <property type="term" value="C:plasma membrane"/>
    <property type="evidence" value="ECO:0007669"/>
    <property type="project" value="TreeGrafter"/>
</dbReference>
<evidence type="ECO:0000259" key="7">
    <source>
        <dbReference type="Pfam" id="PF04138"/>
    </source>
</evidence>
<dbReference type="GO" id="GO:0000271">
    <property type="term" value="P:polysaccharide biosynthetic process"/>
    <property type="evidence" value="ECO:0007669"/>
    <property type="project" value="InterPro"/>
</dbReference>
<proteinExistence type="inferred from homology"/>
<dbReference type="AlphaFoldDB" id="A0A5C8UJB0"/>
<reference evidence="8 9" key="1">
    <citation type="submission" date="2019-08" db="EMBL/GenBank/DDBJ databases">
        <title>Bacterial whole genome sequence for Glaciihabitans sp. CHu50b-6-2.</title>
        <authorList>
            <person name="Jin L."/>
        </authorList>
    </citation>
    <scope>NUCLEOTIDE SEQUENCE [LARGE SCALE GENOMIC DNA]</scope>
    <source>
        <strain evidence="8 9">CHu50b-6-2</strain>
    </source>
</reference>
<feature type="transmembrane region" description="Helical" evidence="6">
    <location>
        <begin position="93"/>
        <end position="113"/>
    </location>
</feature>
<dbReference type="Pfam" id="PF04138">
    <property type="entry name" value="GtrA_DPMS_TM"/>
    <property type="match status" value="1"/>
</dbReference>
<comment type="subcellular location">
    <subcellularLocation>
        <location evidence="1">Membrane</location>
        <topology evidence="1">Multi-pass membrane protein</topology>
    </subcellularLocation>
</comment>
<evidence type="ECO:0000256" key="2">
    <source>
        <dbReference type="ARBA" id="ARBA00009399"/>
    </source>
</evidence>
<dbReference type="Proteomes" id="UP000321379">
    <property type="component" value="Unassembled WGS sequence"/>
</dbReference>